<keyword evidence="1" id="KW-0812">Transmembrane</keyword>
<dbReference type="PATRIC" id="fig|1189611.3.peg.3787"/>
<proteinExistence type="predicted"/>
<dbReference type="Gene3D" id="3.60.110.10">
    <property type="entry name" value="Carbon-nitrogen hydrolase"/>
    <property type="match status" value="1"/>
</dbReference>
<organism evidence="3 4">
    <name type="scientific">Nitratireductor aquibiodomus RA22</name>
    <dbReference type="NCBI Taxonomy" id="1189611"/>
    <lineage>
        <taxon>Bacteria</taxon>
        <taxon>Pseudomonadati</taxon>
        <taxon>Pseudomonadota</taxon>
        <taxon>Alphaproteobacteria</taxon>
        <taxon>Hyphomicrobiales</taxon>
        <taxon>Phyllobacteriaceae</taxon>
        <taxon>Nitratireductor</taxon>
    </lineage>
</organism>
<dbReference type="Proteomes" id="UP000004622">
    <property type="component" value="Unassembled WGS sequence"/>
</dbReference>
<dbReference type="Pfam" id="PF00795">
    <property type="entry name" value="CN_hydrolase"/>
    <property type="match status" value="1"/>
</dbReference>
<accession>I5BT13</accession>
<dbReference type="SUPFAM" id="SSF56317">
    <property type="entry name" value="Carbon-nitrogen hydrolase"/>
    <property type="match status" value="1"/>
</dbReference>
<keyword evidence="1" id="KW-1133">Transmembrane helix</keyword>
<dbReference type="InterPro" id="IPR003010">
    <property type="entry name" value="C-N_Hydrolase"/>
</dbReference>
<feature type="transmembrane region" description="Helical" evidence="1">
    <location>
        <begin position="98"/>
        <end position="116"/>
    </location>
</feature>
<gene>
    <name evidence="3" type="ORF">A33O_18764</name>
</gene>
<dbReference type="EMBL" id="AJXZ01000049">
    <property type="protein sequence ID" value="EIM72715.1"/>
    <property type="molecule type" value="Genomic_DNA"/>
</dbReference>
<dbReference type="STRING" id="204799.GCA_001696575_00092"/>
<evidence type="ECO:0000256" key="1">
    <source>
        <dbReference type="SAM" id="Phobius"/>
    </source>
</evidence>
<protein>
    <submittedName>
        <fullName evidence="3">Conjugal transfer protein TraB</fullName>
    </submittedName>
</protein>
<dbReference type="AlphaFoldDB" id="I5BT13"/>
<dbReference type="InterPro" id="IPR036526">
    <property type="entry name" value="C-N_Hydrolase_sf"/>
</dbReference>
<sequence length="376" mass="39765">MLAVAAGAIGWSGNPLTLPLAFGFPALWANSPSRIASGIMSAGYFLAASRGLPQGVVSYFGSGIAEGLALWLGASIAFVAVHAVLWTSRPGRGRAVRYAVAAVLMSVPPFGIVGWAHPITAAGIVFPGWGWWGLAAAAIGLLAMTTKVWPIATLVLAGAFAWSAATWTNPNLPDGWIGVDTEFGGERGKYAGFSQHRETIAAVNAAAAQGQKVVVLPEGAAGVWTPTVERLWLHELKGVGLTVIAGAILIEGQGYDNVMLEISGERMRILYRQRMPVPVSMWLPWSAPGGGSGGARAHFFANSIVDLAGQRIAPLICYEQLLIWPVLQSNTYDPDLILATGNGWWSGHTNITAVQRAAALAWARLFETPVVFAFNR</sequence>
<feature type="transmembrane region" description="Helical" evidence="1">
    <location>
        <begin position="122"/>
        <end position="141"/>
    </location>
</feature>
<reference evidence="3 4" key="1">
    <citation type="journal article" date="2012" name="J. Bacteriol.">
        <title>Genome Sequence of Nitratireductor aquibiodomus Strain RA22.</title>
        <authorList>
            <person name="Singh A."/>
            <person name="Jangir P.K."/>
            <person name="Kumari C."/>
            <person name="Sharma R."/>
        </authorList>
    </citation>
    <scope>NUCLEOTIDE SEQUENCE [LARGE SCALE GENOMIC DNA]</scope>
    <source>
        <strain evidence="3 4">RA22</strain>
    </source>
</reference>
<feature type="transmembrane region" description="Helical" evidence="1">
    <location>
        <begin position="148"/>
        <end position="167"/>
    </location>
</feature>
<evidence type="ECO:0000313" key="4">
    <source>
        <dbReference type="Proteomes" id="UP000004622"/>
    </source>
</evidence>
<feature type="transmembrane region" description="Helical" evidence="1">
    <location>
        <begin position="68"/>
        <end position="86"/>
    </location>
</feature>
<comment type="caution">
    <text evidence="3">The sequence shown here is derived from an EMBL/GenBank/DDBJ whole genome shotgun (WGS) entry which is preliminary data.</text>
</comment>
<feature type="domain" description="CN hydrolase" evidence="2">
    <location>
        <begin position="47"/>
        <end position="363"/>
    </location>
</feature>
<keyword evidence="1" id="KW-0472">Membrane</keyword>
<dbReference type="NCBIfam" id="NF010398">
    <property type="entry name" value="PRK13825.1-2"/>
    <property type="match status" value="1"/>
</dbReference>
<evidence type="ECO:0000313" key="3">
    <source>
        <dbReference type="EMBL" id="EIM72715.1"/>
    </source>
</evidence>
<evidence type="ECO:0000259" key="2">
    <source>
        <dbReference type="Pfam" id="PF00795"/>
    </source>
</evidence>
<name>I5BT13_9HYPH</name>